<evidence type="ECO:0000313" key="6">
    <source>
        <dbReference type="EMBL" id="GHE60265.1"/>
    </source>
</evidence>
<keyword evidence="7" id="KW-1185">Reference proteome</keyword>
<keyword evidence="3" id="KW-0804">Transcription</keyword>
<dbReference type="InterPro" id="IPR009057">
    <property type="entry name" value="Homeodomain-like_sf"/>
</dbReference>
<evidence type="ECO:0000256" key="1">
    <source>
        <dbReference type="ARBA" id="ARBA00023015"/>
    </source>
</evidence>
<dbReference type="GO" id="GO:0003700">
    <property type="term" value="F:DNA-binding transcription factor activity"/>
    <property type="evidence" value="ECO:0007669"/>
    <property type="project" value="TreeGrafter"/>
</dbReference>
<dbReference type="SUPFAM" id="SSF46689">
    <property type="entry name" value="Homeodomain-like"/>
    <property type="match status" value="1"/>
</dbReference>
<dbReference type="PANTHER" id="PTHR30055:SF243">
    <property type="entry name" value="HTH-TYPE TRANSCRIPTIONAL REGULATOR RV1816"/>
    <property type="match status" value="1"/>
</dbReference>
<evidence type="ECO:0000259" key="5">
    <source>
        <dbReference type="PROSITE" id="PS50977"/>
    </source>
</evidence>
<gene>
    <name evidence="6" type="ORF">GCM10018785_31680</name>
</gene>
<dbReference type="PROSITE" id="PS50977">
    <property type="entry name" value="HTH_TETR_2"/>
    <property type="match status" value="1"/>
</dbReference>
<reference evidence="6" key="2">
    <citation type="submission" date="2020-09" db="EMBL/GenBank/DDBJ databases">
        <authorList>
            <person name="Sun Q."/>
            <person name="Ohkuma M."/>
        </authorList>
    </citation>
    <scope>NUCLEOTIDE SEQUENCE</scope>
    <source>
        <strain evidence="6">JCM 4784</strain>
    </source>
</reference>
<keyword evidence="2 4" id="KW-0238">DNA-binding</keyword>
<dbReference type="Gene3D" id="1.10.357.10">
    <property type="entry name" value="Tetracycline Repressor, domain 2"/>
    <property type="match status" value="1"/>
</dbReference>
<reference evidence="6" key="1">
    <citation type="journal article" date="2014" name="Int. J. Syst. Evol. Microbiol.">
        <title>Complete genome sequence of Corynebacterium casei LMG S-19264T (=DSM 44701T), isolated from a smear-ripened cheese.</title>
        <authorList>
            <consortium name="US DOE Joint Genome Institute (JGI-PGF)"/>
            <person name="Walter F."/>
            <person name="Albersmeier A."/>
            <person name="Kalinowski J."/>
            <person name="Ruckert C."/>
        </authorList>
    </citation>
    <scope>NUCLEOTIDE SEQUENCE</scope>
    <source>
        <strain evidence="6">JCM 4784</strain>
    </source>
</reference>
<dbReference type="AlphaFoldDB" id="A0A918ZND3"/>
<dbReference type="InterPro" id="IPR050109">
    <property type="entry name" value="HTH-type_TetR-like_transc_reg"/>
</dbReference>
<evidence type="ECO:0000256" key="3">
    <source>
        <dbReference type="ARBA" id="ARBA00023163"/>
    </source>
</evidence>
<dbReference type="GO" id="GO:0000976">
    <property type="term" value="F:transcription cis-regulatory region binding"/>
    <property type="evidence" value="ECO:0007669"/>
    <property type="project" value="TreeGrafter"/>
</dbReference>
<dbReference type="SUPFAM" id="SSF48498">
    <property type="entry name" value="Tetracyclin repressor-like, C-terminal domain"/>
    <property type="match status" value="1"/>
</dbReference>
<comment type="caution">
    <text evidence="6">The sequence shown here is derived from an EMBL/GenBank/DDBJ whole genome shotgun (WGS) entry which is preliminary data.</text>
</comment>
<name>A0A918ZND3_9ACTN</name>
<evidence type="ECO:0000256" key="4">
    <source>
        <dbReference type="PROSITE-ProRule" id="PRU00335"/>
    </source>
</evidence>
<dbReference type="RefSeq" id="WP_190136583.1">
    <property type="nucleotide sequence ID" value="NZ_BNBT01000041.1"/>
</dbReference>
<sequence length="249" mass="27157">MSPEEPAAAVPSLRQRRRAVARQEILGAAEQQIVERGPHALSLRAVARSLGMTVQALYHYFPSRDDLVTALITKAYDDLADAVQAAVDAAPEDRATPRLVVAAEGYRRWAVAHPELFQLLYGAPLRSYRAPADGPTTRALRRMTTVFQREMFDGFTPAQLATADTRALTPSFRAHLEGLPPDGLGDLPPAAVSLLLGAWGHMHGLVVLEVFGHTSFLGDHQGELFHTAMRDMVEDIHRRIPAAAPPPPV</sequence>
<evidence type="ECO:0000256" key="2">
    <source>
        <dbReference type="ARBA" id="ARBA00023125"/>
    </source>
</evidence>
<dbReference type="InterPro" id="IPR025996">
    <property type="entry name" value="MT1864/Rv1816-like_C"/>
</dbReference>
<keyword evidence="1" id="KW-0805">Transcription regulation</keyword>
<dbReference type="PRINTS" id="PR00455">
    <property type="entry name" value="HTHTETR"/>
</dbReference>
<accession>A0A918ZND3</accession>
<dbReference type="Proteomes" id="UP000608024">
    <property type="component" value="Unassembled WGS sequence"/>
</dbReference>
<feature type="DNA-binding region" description="H-T-H motif" evidence="4">
    <location>
        <begin position="42"/>
        <end position="61"/>
    </location>
</feature>
<dbReference type="Pfam" id="PF13305">
    <property type="entry name" value="TetR_C_33"/>
    <property type="match status" value="1"/>
</dbReference>
<feature type="domain" description="HTH tetR-type" evidence="5">
    <location>
        <begin position="19"/>
        <end position="79"/>
    </location>
</feature>
<dbReference type="InterPro" id="IPR001647">
    <property type="entry name" value="HTH_TetR"/>
</dbReference>
<dbReference type="EMBL" id="BNBT01000041">
    <property type="protein sequence ID" value="GHE60265.1"/>
    <property type="molecule type" value="Genomic_DNA"/>
</dbReference>
<dbReference type="PANTHER" id="PTHR30055">
    <property type="entry name" value="HTH-TYPE TRANSCRIPTIONAL REGULATOR RUTR"/>
    <property type="match status" value="1"/>
</dbReference>
<dbReference type="InterPro" id="IPR036271">
    <property type="entry name" value="Tet_transcr_reg_TetR-rel_C_sf"/>
</dbReference>
<dbReference type="Pfam" id="PF00440">
    <property type="entry name" value="TetR_N"/>
    <property type="match status" value="1"/>
</dbReference>
<proteinExistence type="predicted"/>
<protein>
    <submittedName>
        <fullName evidence="6">TetR family transcriptional regulator</fullName>
    </submittedName>
</protein>
<organism evidence="6 7">
    <name type="scientific">Streptomyces longispororuber</name>
    <dbReference type="NCBI Taxonomy" id="68230"/>
    <lineage>
        <taxon>Bacteria</taxon>
        <taxon>Bacillati</taxon>
        <taxon>Actinomycetota</taxon>
        <taxon>Actinomycetes</taxon>
        <taxon>Kitasatosporales</taxon>
        <taxon>Streptomycetaceae</taxon>
        <taxon>Streptomyces</taxon>
    </lineage>
</organism>
<evidence type="ECO:0000313" key="7">
    <source>
        <dbReference type="Proteomes" id="UP000608024"/>
    </source>
</evidence>